<accession>A0L7S1</accession>
<dbReference type="Proteomes" id="UP000002586">
    <property type="component" value="Chromosome"/>
</dbReference>
<dbReference type="STRING" id="156889.Mmc1_1505"/>
<evidence type="ECO:0000313" key="2">
    <source>
        <dbReference type="Proteomes" id="UP000002586"/>
    </source>
</evidence>
<keyword evidence="2" id="KW-1185">Reference proteome</keyword>
<proteinExistence type="predicted"/>
<evidence type="ECO:0000313" key="1">
    <source>
        <dbReference type="EMBL" id="ABK44014.1"/>
    </source>
</evidence>
<sequence length="86" mass="9870">MPLSAKYQCSLIGGVGCQLRHRTHMCATFFQAALFSAQLREKEYPKNGLVLKKVEELTDLTNYLAIRQIPIVWCERVFGRAPTLWL</sequence>
<gene>
    <name evidence="1" type="ordered locus">Mmc1_1505</name>
</gene>
<dbReference type="AlphaFoldDB" id="A0L7S1"/>
<dbReference type="PROSITE" id="PS51257">
    <property type="entry name" value="PROKAR_LIPOPROTEIN"/>
    <property type="match status" value="1"/>
</dbReference>
<reference evidence="2" key="1">
    <citation type="journal article" date="2009" name="Appl. Environ. Microbiol.">
        <title>Complete genome sequence of the chemolithoautotrophic marine magnetotactic coccus strain MC-1.</title>
        <authorList>
            <person name="Schubbe S."/>
            <person name="Williams T.J."/>
            <person name="Xie G."/>
            <person name="Kiss H.E."/>
            <person name="Brettin T.S."/>
            <person name="Martinez D."/>
            <person name="Ross C.A."/>
            <person name="Schuler D."/>
            <person name="Cox B.L."/>
            <person name="Nealson K.H."/>
            <person name="Bazylinski D.A."/>
        </authorList>
    </citation>
    <scope>NUCLEOTIDE SEQUENCE [LARGE SCALE GENOMIC DNA]</scope>
    <source>
        <strain evidence="2">ATCC BAA-1437 / JCM 17883 / MC-1</strain>
    </source>
</reference>
<organism evidence="1 2">
    <name type="scientific">Magnetococcus marinus (strain ATCC BAA-1437 / JCM 17883 / MC-1)</name>
    <dbReference type="NCBI Taxonomy" id="156889"/>
    <lineage>
        <taxon>Bacteria</taxon>
        <taxon>Pseudomonadati</taxon>
        <taxon>Pseudomonadota</taxon>
        <taxon>Magnetococcia</taxon>
        <taxon>Magnetococcales</taxon>
        <taxon>Magnetococcaceae</taxon>
        <taxon>Magnetococcus</taxon>
    </lineage>
</organism>
<dbReference type="HOGENOM" id="CLU_2494175_0_0_5"/>
<dbReference type="KEGG" id="mgm:Mmc1_1505"/>
<reference evidence="1 2" key="2">
    <citation type="journal article" date="2012" name="Int. J. Syst. Evol. Microbiol.">
        <title>Magnetococcus marinus gen. nov., sp. nov., a marine, magnetotactic bacterium that represents a novel lineage (Magnetococcaceae fam. nov.; Magnetococcales ord. nov.) at the base of the Alphaproteobacteria.</title>
        <authorList>
            <person name="Bazylinski D.A."/>
            <person name="Williams T.J."/>
            <person name="Lefevre C.T."/>
            <person name="Berg R.J."/>
            <person name="Zhang C.L."/>
            <person name="Bowser S.S."/>
            <person name="Dean A.J."/>
            <person name="Beveridge T.J."/>
        </authorList>
    </citation>
    <scope>NUCLEOTIDE SEQUENCE [LARGE SCALE GENOMIC DNA]</scope>
    <source>
        <strain evidence="2">ATCC BAA-1437 / JCM 17883 / MC-1</strain>
    </source>
</reference>
<protein>
    <submittedName>
        <fullName evidence="1">Uncharacterized protein</fullName>
    </submittedName>
</protein>
<name>A0L7S1_MAGMM</name>
<dbReference type="EMBL" id="CP000471">
    <property type="protein sequence ID" value="ABK44014.1"/>
    <property type="molecule type" value="Genomic_DNA"/>
</dbReference>